<dbReference type="InterPro" id="IPR029032">
    <property type="entry name" value="AhpD-like"/>
</dbReference>
<dbReference type="RefSeq" id="WP_004040635.1">
    <property type="nucleotide sequence ID" value="NZ_CM001555.1"/>
</dbReference>
<organism evidence="2 3">
    <name type="scientific">Methanofollis liminatans DSM 4140</name>
    <dbReference type="NCBI Taxonomy" id="28892"/>
    <lineage>
        <taxon>Archaea</taxon>
        <taxon>Methanobacteriati</taxon>
        <taxon>Methanobacteriota</taxon>
        <taxon>Stenosarchaea group</taxon>
        <taxon>Methanomicrobia</taxon>
        <taxon>Methanomicrobiales</taxon>
        <taxon>Methanomicrobiaceae</taxon>
        <taxon>Methanofollis</taxon>
    </lineage>
</organism>
<dbReference type="NCBIfam" id="TIGR00778">
    <property type="entry name" value="ahpD_dom"/>
    <property type="match status" value="1"/>
</dbReference>
<evidence type="ECO:0000259" key="1">
    <source>
        <dbReference type="Pfam" id="PF02627"/>
    </source>
</evidence>
<dbReference type="AlphaFoldDB" id="J1L564"/>
<dbReference type="Pfam" id="PF02627">
    <property type="entry name" value="CMD"/>
    <property type="match status" value="1"/>
</dbReference>
<dbReference type="SUPFAM" id="SSF69118">
    <property type="entry name" value="AhpD-like"/>
    <property type="match status" value="1"/>
</dbReference>
<dbReference type="HOGENOM" id="CLU_137228_2_2_2"/>
<dbReference type="EMBL" id="CM001555">
    <property type="protein sequence ID" value="EJG08272.1"/>
    <property type="molecule type" value="Genomic_DNA"/>
</dbReference>
<dbReference type="OrthoDB" id="111898at2157"/>
<keyword evidence="3" id="KW-1185">Reference proteome</keyword>
<sequence length="113" mass="12161">MTGITEYLREIQQTNKDVAAFDPALWNAFAGFAHEASKEGALPEKYKEILGVALAVSEHCPFCISIHAKAAIEAGATRQEIMEGGFMAVLMGGGPSMAYLRYVIDACDEFGAE</sequence>
<dbReference type="STRING" id="28892.Metli_2334"/>
<gene>
    <name evidence="2" type="ORF">Metli_2334</name>
</gene>
<feature type="domain" description="Carboxymuconolactone decarboxylase-like" evidence="1">
    <location>
        <begin position="24"/>
        <end position="100"/>
    </location>
</feature>
<evidence type="ECO:0000313" key="3">
    <source>
        <dbReference type="Proteomes" id="UP000005095"/>
    </source>
</evidence>
<name>J1L564_9EURY</name>
<keyword evidence="2" id="KW-0575">Peroxidase</keyword>
<dbReference type="Gene3D" id="1.20.1290.10">
    <property type="entry name" value="AhpD-like"/>
    <property type="match status" value="1"/>
</dbReference>
<dbReference type="InterPro" id="IPR004675">
    <property type="entry name" value="AhpD_core"/>
</dbReference>
<dbReference type="Proteomes" id="UP000005095">
    <property type="component" value="Chromosome"/>
</dbReference>
<reference evidence="2 3" key="1">
    <citation type="submission" date="2011-08" db="EMBL/GenBank/DDBJ databases">
        <title>The complete genome of Methanofollis liminatans DSM 4140.</title>
        <authorList>
            <consortium name="US DOE Joint Genome Institute (JGI-PGF)"/>
            <person name="Lucas S."/>
            <person name="Han J."/>
            <person name="Lapidus A."/>
            <person name="Bruce D."/>
            <person name="Goodwin L."/>
            <person name="Pitluck S."/>
            <person name="Peters L."/>
            <person name="Kyrpides N."/>
            <person name="Mavromatis K."/>
            <person name="Ivanova N."/>
            <person name="Mikhailova N."/>
            <person name="Lu M."/>
            <person name="Detter J.C."/>
            <person name="Tapia R."/>
            <person name="Han C."/>
            <person name="Land M."/>
            <person name="Hauser L."/>
            <person name="Markowitz V."/>
            <person name="Cheng J.-F."/>
            <person name="Hugenholtz P."/>
            <person name="Woyke T."/>
            <person name="Wu D."/>
            <person name="Spring S."/>
            <person name="Schuler E."/>
            <person name="Brambilla E."/>
            <person name="Klenk H.-P."/>
            <person name="Eisen J.A."/>
        </authorList>
    </citation>
    <scope>NUCLEOTIDE SEQUENCE [LARGE SCALE GENOMIC DNA]</scope>
    <source>
        <strain evidence="2 3">DSM 4140</strain>
    </source>
</reference>
<keyword evidence="2" id="KW-0560">Oxidoreductase</keyword>
<dbReference type="PANTHER" id="PTHR33930:SF2">
    <property type="entry name" value="BLR3452 PROTEIN"/>
    <property type="match status" value="1"/>
</dbReference>
<dbReference type="PANTHER" id="PTHR33930">
    <property type="entry name" value="ALKYL HYDROPEROXIDE REDUCTASE AHPD"/>
    <property type="match status" value="1"/>
</dbReference>
<evidence type="ECO:0000313" key="2">
    <source>
        <dbReference type="EMBL" id="EJG08272.1"/>
    </source>
</evidence>
<dbReference type="InterPro" id="IPR003779">
    <property type="entry name" value="CMD-like"/>
</dbReference>
<dbReference type="GO" id="GO:0051920">
    <property type="term" value="F:peroxiredoxin activity"/>
    <property type="evidence" value="ECO:0007669"/>
    <property type="project" value="InterPro"/>
</dbReference>
<protein>
    <submittedName>
        <fullName evidence="2">Alkylhydroperoxidase like protein, AhpD family</fullName>
    </submittedName>
</protein>
<proteinExistence type="predicted"/>
<accession>J1L564</accession>